<gene>
    <name evidence="1" type="ORF">J2X78_000859</name>
</gene>
<name>A0ACC6KSW8_9SPHI</name>
<dbReference type="EMBL" id="JAVDTF010000001">
    <property type="protein sequence ID" value="MDR6782307.1"/>
    <property type="molecule type" value="Genomic_DNA"/>
</dbReference>
<comment type="caution">
    <text evidence="1">The sequence shown here is derived from an EMBL/GenBank/DDBJ whole genome shotgun (WGS) entry which is preliminary data.</text>
</comment>
<keyword evidence="2" id="KW-1185">Reference proteome</keyword>
<proteinExistence type="predicted"/>
<dbReference type="Proteomes" id="UP001246858">
    <property type="component" value="Unassembled WGS sequence"/>
</dbReference>
<reference evidence="1" key="1">
    <citation type="submission" date="2023-07" db="EMBL/GenBank/DDBJ databases">
        <title>Sorghum-associated microbial communities from plants grown in Nebraska, USA.</title>
        <authorList>
            <person name="Schachtman D."/>
        </authorList>
    </citation>
    <scope>NUCLEOTIDE SEQUENCE</scope>
    <source>
        <strain evidence="1">2697</strain>
    </source>
</reference>
<protein>
    <submittedName>
        <fullName evidence="1">Uncharacterized protein</fullName>
    </submittedName>
</protein>
<evidence type="ECO:0000313" key="2">
    <source>
        <dbReference type="Proteomes" id="UP001246858"/>
    </source>
</evidence>
<sequence>MKNLKNTLKILPLLLLLVLVSCKKKNAAPDAVAEEIAAKELLDYYIVAEHAIGPNKLMILYFTEDNLAIKAQAHLLDGNKVINVDVKKSAFSIDYFGDGKAVYNFVVERDATGKLILKSYSFNFNGQGNELAYATMVKTRAAPIFTGLSYKMIPSNVPFNMINTGTPFSIKPRSSTDRGALLWGSSGPYFSELINIGFKTVDGAYMAVSLPNWKSIDKPIMLLERKNELFIAAKNP</sequence>
<organism evidence="1 2">
    <name type="scientific">Pedobacter africanus</name>
    <dbReference type="NCBI Taxonomy" id="151894"/>
    <lineage>
        <taxon>Bacteria</taxon>
        <taxon>Pseudomonadati</taxon>
        <taxon>Bacteroidota</taxon>
        <taxon>Sphingobacteriia</taxon>
        <taxon>Sphingobacteriales</taxon>
        <taxon>Sphingobacteriaceae</taxon>
        <taxon>Pedobacter</taxon>
    </lineage>
</organism>
<evidence type="ECO:0000313" key="1">
    <source>
        <dbReference type="EMBL" id="MDR6782307.1"/>
    </source>
</evidence>
<accession>A0ACC6KSW8</accession>